<reference evidence="2 3" key="1">
    <citation type="submission" date="2018-06" db="EMBL/GenBank/DDBJ databases">
        <title>Freshwater and sediment microbial communities from various areas in North America, analyzing microbe dynamics in response to fracking.</title>
        <authorList>
            <person name="Lamendella R."/>
        </authorList>
    </citation>
    <scope>NUCLEOTIDE SEQUENCE [LARGE SCALE GENOMIC DNA]</scope>
    <source>
        <strain evidence="2 3">97B</strain>
    </source>
</reference>
<feature type="region of interest" description="Disordered" evidence="1">
    <location>
        <begin position="1"/>
        <end position="66"/>
    </location>
</feature>
<dbReference type="AlphaFoldDB" id="A0A366EZY7"/>
<accession>A0A366EZY7</accession>
<proteinExistence type="predicted"/>
<sequence>MNKRGVKTMAKRTKKNDPQQKNKKGFDSSKVNAEFAHEIGSAATNKIHKDKAKKEKASKNNGEYKG</sequence>
<feature type="compositionally biased region" description="Basic and acidic residues" evidence="1">
    <location>
        <begin position="52"/>
        <end position="66"/>
    </location>
</feature>
<protein>
    <submittedName>
        <fullName evidence="2">Uncharacterized protein</fullName>
    </submittedName>
</protein>
<evidence type="ECO:0000256" key="1">
    <source>
        <dbReference type="SAM" id="MobiDB-lite"/>
    </source>
</evidence>
<feature type="compositionally biased region" description="Basic residues" evidence="1">
    <location>
        <begin position="1"/>
        <end position="14"/>
    </location>
</feature>
<dbReference type="EMBL" id="QNRJ01000002">
    <property type="protein sequence ID" value="RBP07025.1"/>
    <property type="molecule type" value="Genomic_DNA"/>
</dbReference>
<dbReference type="Proteomes" id="UP000252118">
    <property type="component" value="Unassembled WGS sequence"/>
</dbReference>
<name>A0A366EZY7_9BACI</name>
<gene>
    <name evidence="2" type="ORF">DET59_102413</name>
</gene>
<comment type="caution">
    <text evidence="2">The sequence shown here is derived from an EMBL/GenBank/DDBJ whole genome shotgun (WGS) entry which is preliminary data.</text>
</comment>
<organism evidence="2 3">
    <name type="scientific">Rossellomorea aquimaris</name>
    <dbReference type="NCBI Taxonomy" id="189382"/>
    <lineage>
        <taxon>Bacteria</taxon>
        <taxon>Bacillati</taxon>
        <taxon>Bacillota</taxon>
        <taxon>Bacilli</taxon>
        <taxon>Bacillales</taxon>
        <taxon>Bacillaceae</taxon>
        <taxon>Rossellomorea</taxon>
    </lineage>
</organism>
<feature type="compositionally biased region" description="Basic and acidic residues" evidence="1">
    <location>
        <begin position="15"/>
        <end position="27"/>
    </location>
</feature>
<evidence type="ECO:0000313" key="2">
    <source>
        <dbReference type="EMBL" id="RBP07025.1"/>
    </source>
</evidence>
<evidence type="ECO:0000313" key="3">
    <source>
        <dbReference type="Proteomes" id="UP000252118"/>
    </source>
</evidence>